<dbReference type="OrthoDB" id="2898618at2759"/>
<gene>
    <name evidence="4" type="ORF">SPSK_04475</name>
</gene>
<comment type="caution">
    <text evidence="4">The sequence shown here is derived from an EMBL/GenBank/DDBJ whole genome shotgun (WGS) entry which is preliminary data.</text>
</comment>
<name>A0A0F2M416_SPOSC</name>
<protein>
    <recommendedName>
        <fullName evidence="6">Short chain dehydrogenase/reductase family</fullName>
    </recommendedName>
</protein>
<organism evidence="4 5">
    <name type="scientific">Sporothrix schenckii 1099-18</name>
    <dbReference type="NCBI Taxonomy" id="1397361"/>
    <lineage>
        <taxon>Eukaryota</taxon>
        <taxon>Fungi</taxon>
        <taxon>Dikarya</taxon>
        <taxon>Ascomycota</taxon>
        <taxon>Pezizomycotina</taxon>
        <taxon>Sordariomycetes</taxon>
        <taxon>Sordariomycetidae</taxon>
        <taxon>Ophiostomatales</taxon>
        <taxon>Ophiostomataceae</taxon>
        <taxon>Sporothrix</taxon>
    </lineage>
</organism>
<reference evidence="4 5" key="2">
    <citation type="journal article" date="2015" name="Eukaryot. Cell">
        <title>Asexual propagation of a virulent clone complex in a human and feline outbreak of sporotrichosis.</title>
        <authorList>
            <person name="Teixeira Mde M."/>
            <person name="Rodrigues A.M."/>
            <person name="Tsui C.K."/>
            <person name="de Almeida L.G."/>
            <person name="Van Diepeningen A.D."/>
            <person name="van den Ende B.G."/>
            <person name="Fernandes G.F."/>
            <person name="Kano R."/>
            <person name="Hamelin R.C."/>
            <person name="Lopes-Bezerra L.M."/>
            <person name="Vasconcelos A.T."/>
            <person name="de Hoog S."/>
            <person name="de Camargo Z.P."/>
            <person name="Felipe M.S."/>
        </authorList>
    </citation>
    <scope>NUCLEOTIDE SEQUENCE [LARGE SCALE GENOMIC DNA]</scope>
    <source>
        <strain evidence="4 5">1099-18</strain>
    </source>
</reference>
<evidence type="ECO:0000313" key="5">
    <source>
        <dbReference type="Proteomes" id="UP000033710"/>
    </source>
</evidence>
<dbReference type="RefSeq" id="XP_016585592.1">
    <property type="nucleotide sequence ID" value="XM_016731281.1"/>
</dbReference>
<dbReference type="VEuPathDB" id="FungiDB:SPSK_04475"/>
<dbReference type="PANTHER" id="PTHR43618:SF18">
    <property type="entry name" value="SHORT CHAIN DEHYDROGENASE_REDUCTASE FAMILY (AFU_ORTHOLOGUE AFUA_5G12480)"/>
    <property type="match status" value="1"/>
</dbReference>
<proteinExistence type="inferred from homology"/>
<sequence>MSAPPATQASARLDVNNLFAATGQVALITGGGTGIGLVMARAMAEAGAAKVYIAGRRLAVLESAAAAVNRLVSRDVLVPIELDVTSKASLAAAASFVDKDSGFLDVVVSNAGVSGPQTPTPADNDMTTTLAEWRAAQLAVDPQAFQDTFKVNTTAVWFTAITFLDLLDAGNRRRNDSLGAARPTSQVVVISSLAGFNRKAPAGFAYGQSKSAATHAAKQLAVLLPRWGIRVNVVAPGPFPSEMTTAFVGALGATTDQEVIRIDKAHVPLGRIGDQQDMAGTILYLVSRAGAFLNGNVVLLDGGRLGVFPSMY</sequence>
<dbReference type="EMBL" id="AXCR01000010">
    <property type="protein sequence ID" value="KJR82916.1"/>
    <property type="molecule type" value="Genomic_DNA"/>
</dbReference>
<dbReference type="AlphaFoldDB" id="A0A0F2M416"/>
<comment type="similarity">
    <text evidence="1">Belongs to the short-chain dehydrogenases/reductases (SDR) family.</text>
</comment>
<keyword evidence="3" id="KW-0560">Oxidoreductase</keyword>
<evidence type="ECO:0000256" key="3">
    <source>
        <dbReference type="ARBA" id="ARBA00023002"/>
    </source>
</evidence>
<dbReference type="Proteomes" id="UP000033710">
    <property type="component" value="Unassembled WGS sequence"/>
</dbReference>
<dbReference type="GO" id="GO:0016491">
    <property type="term" value="F:oxidoreductase activity"/>
    <property type="evidence" value="ECO:0007669"/>
    <property type="project" value="UniProtKB-KW"/>
</dbReference>
<reference evidence="4 5" key="1">
    <citation type="journal article" date="2014" name="BMC Genomics">
        <title>Comparative genomics of the major fungal agents of human and animal Sporotrichosis: Sporothrix schenckii and Sporothrix brasiliensis.</title>
        <authorList>
            <person name="Teixeira M.M."/>
            <person name="de Almeida L.G."/>
            <person name="Kubitschek-Barreira P."/>
            <person name="Alves F.L."/>
            <person name="Kioshima E.S."/>
            <person name="Abadio A.K."/>
            <person name="Fernandes L."/>
            <person name="Derengowski L.S."/>
            <person name="Ferreira K.S."/>
            <person name="Souza R.C."/>
            <person name="Ruiz J.C."/>
            <person name="de Andrade N.C."/>
            <person name="Paes H.C."/>
            <person name="Nicola A.M."/>
            <person name="Albuquerque P."/>
            <person name="Gerber A.L."/>
            <person name="Martins V.P."/>
            <person name="Peconick L.D."/>
            <person name="Neto A.V."/>
            <person name="Chaucanez C.B."/>
            <person name="Silva P.A."/>
            <person name="Cunha O.L."/>
            <person name="de Oliveira F.F."/>
            <person name="dos Santos T.C."/>
            <person name="Barros A.L."/>
            <person name="Soares M.A."/>
            <person name="de Oliveira L.M."/>
            <person name="Marini M.M."/>
            <person name="Villalobos-Duno H."/>
            <person name="Cunha M.M."/>
            <person name="de Hoog S."/>
            <person name="da Silveira J.F."/>
            <person name="Henrissat B."/>
            <person name="Nino-Vega G.A."/>
            <person name="Cisalpino P.S."/>
            <person name="Mora-Montes H.M."/>
            <person name="Almeida S.R."/>
            <person name="Stajich J.E."/>
            <person name="Lopes-Bezerra L.M."/>
            <person name="Vasconcelos A.T."/>
            <person name="Felipe M.S."/>
        </authorList>
    </citation>
    <scope>NUCLEOTIDE SEQUENCE [LARGE SCALE GENOMIC DNA]</scope>
    <source>
        <strain evidence="4 5">1099-18</strain>
    </source>
</reference>
<dbReference type="Pfam" id="PF00106">
    <property type="entry name" value="adh_short"/>
    <property type="match status" value="1"/>
</dbReference>
<evidence type="ECO:0000313" key="4">
    <source>
        <dbReference type="EMBL" id="KJR82916.1"/>
    </source>
</evidence>
<evidence type="ECO:0008006" key="6">
    <source>
        <dbReference type="Google" id="ProtNLM"/>
    </source>
</evidence>
<evidence type="ECO:0000256" key="1">
    <source>
        <dbReference type="ARBA" id="ARBA00006484"/>
    </source>
</evidence>
<dbReference type="GeneID" id="27666558"/>
<dbReference type="InterPro" id="IPR052178">
    <property type="entry name" value="Sec_Metab_Biosynth_SDR"/>
</dbReference>
<dbReference type="InterPro" id="IPR002347">
    <property type="entry name" value="SDR_fam"/>
</dbReference>
<dbReference type="PANTHER" id="PTHR43618">
    <property type="entry name" value="7-ALPHA-HYDROXYSTEROID DEHYDROGENASE"/>
    <property type="match status" value="1"/>
</dbReference>
<dbReference type="PRINTS" id="PR00081">
    <property type="entry name" value="GDHRDH"/>
</dbReference>
<evidence type="ECO:0000256" key="2">
    <source>
        <dbReference type="ARBA" id="ARBA00022857"/>
    </source>
</evidence>
<dbReference type="Gene3D" id="3.40.50.720">
    <property type="entry name" value="NAD(P)-binding Rossmann-like Domain"/>
    <property type="match status" value="1"/>
</dbReference>
<dbReference type="SUPFAM" id="SSF51735">
    <property type="entry name" value="NAD(P)-binding Rossmann-fold domains"/>
    <property type="match status" value="1"/>
</dbReference>
<dbReference type="KEGG" id="ssck:SPSK_04475"/>
<dbReference type="InterPro" id="IPR036291">
    <property type="entry name" value="NAD(P)-bd_dom_sf"/>
</dbReference>
<accession>A0A0F2M416</accession>
<keyword evidence="2" id="KW-0521">NADP</keyword>